<dbReference type="EMBL" id="QLMJ01000002">
    <property type="protein sequence ID" value="RAK42417.1"/>
    <property type="molecule type" value="Genomic_DNA"/>
</dbReference>
<keyword evidence="8" id="KW-1185">Reference proteome</keyword>
<evidence type="ECO:0000256" key="2">
    <source>
        <dbReference type="ARBA" id="ARBA00022475"/>
    </source>
</evidence>
<feature type="transmembrane region" description="Helical" evidence="6">
    <location>
        <begin position="155"/>
        <end position="171"/>
    </location>
</feature>
<dbReference type="InterPro" id="IPR050833">
    <property type="entry name" value="Poly_Biosynth_Transport"/>
</dbReference>
<feature type="transmembrane region" description="Helical" evidence="6">
    <location>
        <begin position="255"/>
        <end position="278"/>
    </location>
</feature>
<evidence type="ECO:0000256" key="1">
    <source>
        <dbReference type="ARBA" id="ARBA00004651"/>
    </source>
</evidence>
<dbReference type="OrthoDB" id="3283470at2"/>
<evidence type="ECO:0000313" key="7">
    <source>
        <dbReference type="EMBL" id="RAK42417.1"/>
    </source>
</evidence>
<sequence>MRLLRAIPDAVRRDYAATLLSQWFVLGIGLFLFYVVARRGGVAGFAYYQIARGVVSSFQPLAMIGMGQGLHRFLPRASVGSERLALQAFLAQAGVAIGLTLIGIAFGPQFSSLLGLPGGTGAVAAIMIMLVGNCLCAMAVAALRGTHQIARANTIAAVGFGLIPVLVFPLADRVDDFLLLQGCGMTLVAAWGTLTVRHRSPAPPAPAGSLSDPTLRTLIGYGIRRLPGDMALPALFTYPTFAVAVALPGGPEAGYVGFASSAVTLICSLFGTLTPVLLPRLSRLFHADPSAGGGDTSRMLVRLPMYAAVLAAVAAGVLYVFAPALVAGFLGPEFSAAAEVVRISAVAAIPLAMFYAARPTLDALLDRPAISRLLLGCFVVQVVLTHAGQLVLPASTAAVLAFCLAATVLGFRAERLVVVSLRGGRS</sequence>
<reference evidence="7 8" key="1">
    <citation type="submission" date="2018-06" db="EMBL/GenBank/DDBJ databases">
        <title>Genomic Encyclopedia of Type Strains, Phase III (KMG-III): the genomes of soil and plant-associated and newly described type strains.</title>
        <authorList>
            <person name="Whitman W."/>
        </authorList>
    </citation>
    <scope>NUCLEOTIDE SEQUENCE [LARGE SCALE GENOMIC DNA]</scope>
    <source>
        <strain evidence="7 8">CGMCC 4.7090</strain>
    </source>
</reference>
<dbReference type="GO" id="GO:0005886">
    <property type="term" value="C:plasma membrane"/>
    <property type="evidence" value="ECO:0007669"/>
    <property type="project" value="UniProtKB-SubCell"/>
</dbReference>
<dbReference type="RefSeq" id="WP_111647580.1">
    <property type="nucleotide sequence ID" value="NZ_QLMJ01000002.1"/>
</dbReference>
<feature type="transmembrane region" description="Helical" evidence="6">
    <location>
        <begin position="336"/>
        <end position="357"/>
    </location>
</feature>
<feature type="transmembrane region" description="Helical" evidence="6">
    <location>
        <begin position="306"/>
        <end position="330"/>
    </location>
</feature>
<keyword evidence="5 6" id="KW-0472">Membrane</keyword>
<dbReference type="AlphaFoldDB" id="A0A327ZHJ5"/>
<evidence type="ECO:0000256" key="4">
    <source>
        <dbReference type="ARBA" id="ARBA00022989"/>
    </source>
</evidence>
<comment type="subcellular location">
    <subcellularLocation>
        <location evidence="1">Cell membrane</location>
        <topology evidence="1">Multi-pass membrane protein</topology>
    </subcellularLocation>
</comment>
<keyword evidence="2" id="KW-1003">Cell membrane</keyword>
<proteinExistence type="predicted"/>
<dbReference type="PANTHER" id="PTHR30250:SF26">
    <property type="entry name" value="PSMA PROTEIN"/>
    <property type="match status" value="1"/>
</dbReference>
<feature type="transmembrane region" description="Helical" evidence="6">
    <location>
        <begin position="84"/>
        <end position="107"/>
    </location>
</feature>
<feature type="transmembrane region" description="Helical" evidence="6">
    <location>
        <begin position="369"/>
        <end position="388"/>
    </location>
</feature>
<feature type="transmembrane region" description="Helical" evidence="6">
    <location>
        <begin position="119"/>
        <end position="143"/>
    </location>
</feature>
<gene>
    <name evidence="7" type="ORF">B0I29_102242</name>
</gene>
<evidence type="ECO:0000256" key="5">
    <source>
        <dbReference type="ARBA" id="ARBA00023136"/>
    </source>
</evidence>
<comment type="caution">
    <text evidence="7">The sequence shown here is derived from an EMBL/GenBank/DDBJ whole genome shotgun (WGS) entry which is preliminary data.</text>
</comment>
<keyword evidence="3 6" id="KW-0812">Transmembrane</keyword>
<accession>A0A327ZHJ5</accession>
<organism evidence="7 8">
    <name type="scientific">Actinoplanes lutulentus</name>
    <dbReference type="NCBI Taxonomy" id="1287878"/>
    <lineage>
        <taxon>Bacteria</taxon>
        <taxon>Bacillati</taxon>
        <taxon>Actinomycetota</taxon>
        <taxon>Actinomycetes</taxon>
        <taxon>Micromonosporales</taxon>
        <taxon>Micromonosporaceae</taxon>
        <taxon>Actinoplanes</taxon>
    </lineage>
</organism>
<evidence type="ECO:0000256" key="3">
    <source>
        <dbReference type="ARBA" id="ARBA00022692"/>
    </source>
</evidence>
<name>A0A327ZHJ5_9ACTN</name>
<protein>
    <submittedName>
        <fullName evidence="7">O-antigen/teichoic acid export membrane protein</fullName>
    </submittedName>
</protein>
<feature type="transmembrane region" description="Helical" evidence="6">
    <location>
        <begin position="394"/>
        <end position="413"/>
    </location>
</feature>
<feature type="transmembrane region" description="Helical" evidence="6">
    <location>
        <begin position="20"/>
        <end position="37"/>
    </location>
</feature>
<evidence type="ECO:0000256" key="6">
    <source>
        <dbReference type="SAM" id="Phobius"/>
    </source>
</evidence>
<evidence type="ECO:0000313" key="8">
    <source>
        <dbReference type="Proteomes" id="UP000249341"/>
    </source>
</evidence>
<dbReference type="Proteomes" id="UP000249341">
    <property type="component" value="Unassembled WGS sequence"/>
</dbReference>
<dbReference type="PANTHER" id="PTHR30250">
    <property type="entry name" value="PST FAMILY PREDICTED COLANIC ACID TRANSPORTER"/>
    <property type="match status" value="1"/>
</dbReference>
<keyword evidence="4 6" id="KW-1133">Transmembrane helix</keyword>